<dbReference type="EMBL" id="BAABFL010000349">
    <property type="protein sequence ID" value="GAA4650008.1"/>
    <property type="molecule type" value="Genomic_DNA"/>
</dbReference>
<proteinExistence type="predicted"/>
<protein>
    <recommendedName>
        <fullName evidence="3">Terminase small subunit</fullName>
    </recommendedName>
</protein>
<dbReference type="Pfam" id="PF03592">
    <property type="entry name" value="Terminase_2"/>
    <property type="match status" value="1"/>
</dbReference>
<dbReference type="Gene3D" id="1.10.10.1400">
    <property type="entry name" value="Terminase, small subunit, N-terminal DNA-binding domain, HTH motif"/>
    <property type="match status" value="1"/>
</dbReference>
<organism evidence="1 2">
    <name type="scientific">Kistimonas scapharcae</name>
    <dbReference type="NCBI Taxonomy" id="1036133"/>
    <lineage>
        <taxon>Bacteria</taxon>
        <taxon>Pseudomonadati</taxon>
        <taxon>Pseudomonadota</taxon>
        <taxon>Gammaproteobacteria</taxon>
        <taxon>Oceanospirillales</taxon>
        <taxon>Endozoicomonadaceae</taxon>
        <taxon>Kistimonas</taxon>
    </lineage>
</organism>
<dbReference type="RefSeq" id="WP_345196076.1">
    <property type="nucleotide sequence ID" value="NZ_BAABFL010000349.1"/>
</dbReference>
<gene>
    <name evidence="1" type="ORF">GCM10023116_22910</name>
</gene>
<evidence type="ECO:0008006" key="3">
    <source>
        <dbReference type="Google" id="ProtNLM"/>
    </source>
</evidence>
<comment type="caution">
    <text evidence="1">The sequence shown here is derived from an EMBL/GenBank/DDBJ whole genome shotgun (WGS) entry which is preliminary data.</text>
</comment>
<accession>A0ABP8V1B1</accession>
<name>A0ABP8V1B1_9GAMM</name>
<dbReference type="InterPro" id="IPR005335">
    <property type="entry name" value="Terminase_ssu"/>
</dbReference>
<evidence type="ECO:0000313" key="2">
    <source>
        <dbReference type="Proteomes" id="UP001500604"/>
    </source>
</evidence>
<keyword evidence="2" id="KW-1185">Reference proteome</keyword>
<sequence>MALNARQEAFINEYINHPDSLAKAVQAAGYRNKNPHATAATLLKHPAIQEGIRRQRERLRDTHQVTRDQLAIMLLETYHTAERVSDRLEAIRQLAVLYGFWPDARLR</sequence>
<evidence type="ECO:0000313" key="1">
    <source>
        <dbReference type="EMBL" id="GAA4650008.1"/>
    </source>
</evidence>
<reference evidence="2" key="1">
    <citation type="journal article" date="2019" name="Int. J. Syst. Evol. Microbiol.">
        <title>The Global Catalogue of Microorganisms (GCM) 10K type strain sequencing project: providing services to taxonomists for standard genome sequencing and annotation.</title>
        <authorList>
            <consortium name="The Broad Institute Genomics Platform"/>
            <consortium name="The Broad Institute Genome Sequencing Center for Infectious Disease"/>
            <person name="Wu L."/>
            <person name="Ma J."/>
        </authorList>
    </citation>
    <scope>NUCLEOTIDE SEQUENCE [LARGE SCALE GENOMIC DNA]</scope>
    <source>
        <strain evidence="2">JCM 17805</strain>
    </source>
</reference>
<dbReference type="InterPro" id="IPR038713">
    <property type="entry name" value="Terminase_Gp1_N_sf"/>
</dbReference>
<dbReference type="Proteomes" id="UP001500604">
    <property type="component" value="Unassembled WGS sequence"/>
</dbReference>